<sequence length="164" mass="18644">MTKRLCKLNRTDIAAHLGDIHRLVTAPKYLCRSCARSSSDSSVLCKPAAIPPITCQQKPIEEQQQCGVLAEALHQQPLEPMITLPTVDHDMDFNHQEMLPKPQYKQAKKQAKKQKKYVKKLEKVVKEQQKLLKKHHKLEAKFGKMNLNFTSLVATTAPADQQVH</sequence>
<dbReference type="Proteomes" id="UP000004605">
    <property type="component" value="Unassembled WGS sequence"/>
</dbReference>
<accession>F9S415</accession>
<comment type="caution">
    <text evidence="2">The sequence shown here is derived from an EMBL/GenBank/DDBJ whole genome shotgun (WGS) entry which is preliminary data.</text>
</comment>
<proteinExistence type="predicted"/>
<evidence type="ECO:0000313" key="2">
    <source>
        <dbReference type="EMBL" id="EGU37346.1"/>
    </source>
</evidence>
<feature type="coiled-coil region" evidence="1">
    <location>
        <begin position="104"/>
        <end position="141"/>
    </location>
</feature>
<keyword evidence="1" id="KW-0175">Coiled coil</keyword>
<dbReference type="RefSeq" id="WP_006713169.1">
    <property type="nucleotide sequence ID" value="NZ_AFWF01000193.1"/>
</dbReference>
<organism evidence="2 3">
    <name type="scientific">Vibrio ichthyoenteri ATCC 700023</name>
    <dbReference type="NCBI Taxonomy" id="870968"/>
    <lineage>
        <taxon>Bacteria</taxon>
        <taxon>Pseudomonadati</taxon>
        <taxon>Pseudomonadota</taxon>
        <taxon>Gammaproteobacteria</taxon>
        <taxon>Vibrionales</taxon>
        <taxon>Vibrionaceae</taxon>
        <taxon>Vibrio</taxon>
    </lineage>
</organism>
<name>F9S415_9VIBR</name>
<keyword evidence="3" id="KW-1185">Reference proteome</keyword>
<dbReference type="EMBL" id="AFWF01000193">
    <property type="protein sequence ID" value="EGU37346.1"/>
    <property type="molecule type" value="Genomic_DNA"/>
</dbReference>
<dbReference type="AlphaFoldDB" id="F9S415"/>
<evidence type="ECO:0000313" key="3">
    <source>
        <dbReference type="Proteomes" id="UP000004605"/>
    </source>
</evidence>
<protein>
    <submittedName>
        <fullName evidence="2">Uncharacterized protein</fullName>
    </submittedName>
</protein>
<evidence type="ECO:0000256" key="1">
    <source>
        <dbReference type="SAM" id="Coils"/>
    </source>
</evidence>
<dbReference type="OrthoDB" id="5398457at2"/>
<reference evidence="2 3" key="1">
    <citation type="journal article" date="2012" name="Int. J. Syst. Evol. Microbiol.">
        <title>Vibrio caribbeanicus sp. nov., isolated from the marine sponge Scleritoderma cyanea.</title>
        <authorList>
            <person name="Hoffmann M."/>
            <person name="Monday S.R."/>
            <person name="Allard M.W."/>
            <person name="Strain E.A."/>
            <person name="Whittaker P."/>
            <person name="Naum M."/>
            <person name="McCarthy P.J."/>
            <person name="Lopez J.V."/>
            <person name="Fischer M."/>
            <person name="Brown E.W."/>
        </authorList>
    </citation>
    <scope>NUCLEOTIDE SEQUENCE [LARGE SCALE GENOMIC DNA]</scope>
    <source>
        <strain evidence="2 3">ATCC 700023</strain>
    </source>
</reference>
<gene>
    <name evidence="2" type="ORF">VII00023_18604</name>
</gene>